<proteinExistence type="inferred from homology"/>
<dbReference type="GO" id="GO:0005737">
    <property type="term" value="C:cytoplasm"/>
    <property type="evidence" value="ECO:0007669"/>
    <property type="project" value="UniProtKB-SubCell"/>
</dbReference>
<sequence length="299" mass="33066">MSEQAERQGSRAEGPADSGHRFDAARRWPASLELQFAPRGDRTRLVRSRHQGPLRVQRPFHPEGAPCHLYLLHPPGGLASGDALDMRIHVAAGAEALVTTPAATKLYRSDARGVAFEQHARLAVESGGVLEWLPQETIAFDGARGTQTTHIELAAGAATLGWEVLALGRPAGAQPYRHGMLEQRFRLERGGRVLWHERQPLDPRHPRFAGRWGQGGATVQATLWAVGLDAPEASVAALRETLVDEPPTCWAVTLRWEVLLLRYLGDDTRTAWRLCERAWQLLRPRLSGRPACAPRIWAT</sequence>
<evidence type="ECO:0000313" key="6">
    <source>
        <dbReference type="EMBL" id="RKR07558.1"/>
    </source>
</evidence>
<dbReference type="PANTHER" id="PTHR33643">
    <property type="entry name" value="UREASE ACCESSORY PROTEIN D"/>
    <property type="match status" value="1"/>
</dbReference>
<evidence type="ECO:0000256" key="4">
    <source>
        <dbReference type="HAMAP-Rule" id="MF_01384"/>
    </source>
</evidence>
<organism evidence="6 7">
    <name type="scientific">Kushneria sinocarnis</name>
    <dbReference type="NCBI Taxonomy" id="595502"/>
    <lineage>
        <taxon>Bacteria</taxon>
        <taxon>Pseudomonadati</taxon>
        <taxon>Pseudomonadota</taxon>
        <taxon>Gammaproteobacteria</taxon>
        <taxon>Oceanospirillales</taxon>
        <taxon>Halomonadaceae</taxon>
        <taxon>Kushneria</taxon>
    </lineage>
</organism>
<dbReference type="HAMAP" id="MF_01384">
    <property type="entry name" value="UreD"/>
    <property type="match status" value="1"/>
</dbReference>
<feature type="region of interest" description="Disordered" evidence="5">
    <location>
        <begin position="1"/>
        <end position="23"/>
    </location>
</feature>
<comment type="subunit">
    <text evidence="4">UreD, UreF and UreG form a complex that acts as a GTP-hydrolysis-dependent molecular chaperone, activating the urease apoprotein by helping to assemble the nickel containing metallocenter of UreC. The UreE protein probably delivers the nickel.</text>
</comment>
<dbReference type="PANTHER" id="PTHR33643:SF1">
    <property type="entry name" value="UREASE ACCESSORY PROTEIN D"/>
    <property type="match status" value="1"/>
</dbReference>
<evidence type="ECO:0000256" key="1">
    <source>
        <dbReference type="ARBA" id="ARBA00007177"/>
    </source>
</evidence>
<evidence type="ECO:0000313" key="7">
    <source>
        <dbReference type="Proteomes" id="UP000281975"/>
    </source>
</evidence>
<gene>
    <name evidence="4" type="primary">ureD</name>
    <name evidence="6" type="ORF">C7446_0371</name>
</gene>
<feature type="compositionally biased region" description="Basic and acidic residues" evidence="5">
    <location>
        <begin position="1"/>
        <end position="10"/>
    </location>
</feature>
<evidence type="ECO:0000256" key="5">
    <source>
        <dbReference type="SAM" id="MobiDB-lite"/>
    </source>
</evidence>
<protein>
    <recommendedName>
        <fullName evidence="4">Urease accessory protein UreD</fullName>
    </recommendedName>
</protein>
<comment type="function">
    <text evidence="4">Required for maturation of urease via the functional incorporation of the urease nickel metallocenter.</text>
</comment>
<keyword evidence="2 4" id="KW-0996">Nickel insertion</keyword>
<comment type="similarity">
    <text evidence="1 4">Belongs to the UreD family.</text>
</comment>
<dbReference type="InterPro" id="IPR002669">
    <property type="entry name" value="UreD"/>
</dbReference>
<dbReference type="GO" id="GO:0016151">
    <property type="term" value="F:nickel cation binding"/>
    <property type="evidence" value="ECO:0007669"/>
    <property type="project" value="UniProtKB-UniRule"/>
</dbReference>
<evidence type="ECO:0000256" key="2">
    <source>
        <dbReference type="ARBA" id="ARBA00022988"/>
    </source>
</evidence>
<reference evidence="6 7" key="1">
    <citation type="submission" date="2018-10" db="EMBL/GenBank/DDBJ databases">
        <title>Genomic Encyclopedia of Type Strains, Phase IV (KMG-IV): sequencing the most valuable type-strain genomes for metagenomic binning, comparative biology and taxonomic classification.</title>
        <authorList>
            <person name="Goeker M."/>
        </authorList>
    </citation>
    <scope>NUCLEOTIDE SEQUENCE [LARGE SCALE GENOMIC DNA]</scope>
    <source>
        <strain evidence="6 7">DSM 23229</strain>
    </source>
</reference>
<name>A0A420X122_9GAMM</name>
<dbReference type="Proteomes" id="UP000281975">
    <property type="component" value="Unassembled WGS sequence"/>
</dbReference>
<keyword evidence="3 4" id="KW-0143">Chaperone</keyword>
<comment type="subcellular location">
    <subcellularLocation>
        <location evidence="4">Cytoplasm</location>
    </subcellularLocation>
</comment>
<dbReference type="RefSeq" id="WP_121170721.1">
    <property type="nucleotide sequence ID" value="NZ_RBIN01000001.1"/>
</dbReference>
<accession>A0A420X122</accession>
<keyword evidence="7" id="KW-1185">Reference proteome</keyword>
<evidence type="ECO:0000256" key="3">
    <source>
        <dbReference type="ARBA" id="ARBA00023186"/>
    </source>
</evidence>
<dbReference type="Pfam" id="PF01774">
    <property type="entry name" value="UreD"/>
    <property type="match status" value="1"/>
</dbReference>
<dbReference type="EMBL" id="RBIN01000001">
    <property type="protein sequence ID" value="RKR07558.1"/>
    <property type="molecule type" value="Genomic_DNA"/>
</dbReference>
<dbReference type="OrthoDB" id="9798842at2"/>
<dbReference type="AlphaFoldDB" id="A0A420X122"/>
<keyword evidence="4" id="KW-0963">Cytoplasm</keyword>
<comment type="caution">
    <text evidence="6">The sequence shown here is derived from an EMBL/GenBank/DDBJ whole genome shotgun (WGS) entry which is preliminary data.</text>
</comment>